<dbReference type="InterPro" id="IPR011011">
    <property type="entry name" value="Znf_FYVE_PHD"/>
</dbReference>
<dbReference type="KEGG" id="ddu:GF1_17550"/>
<gene>
    <name evidence="1" type="ORF">GF1_17550</name>
</gene>
<dbReference type="Proteomes" id="UP001063350">
    <property type="component" value="Chromosome"/>
</dbReference>
<evidence type="ECO:0000313" key="1">
    <source>
        <dbReference type="EMBL" id="BCO09379.1"/>
    </source>
</evidence>
<evidence type="ECO:0000313" key="2">
    <source>
        <dbReference type="Proteomes" id="UP001063350"/>
    </source>
</evidence>
<keyword evidence="2" id="KW-1185">Reference proteome</keyword>
<protein>
    <submittedName>
        <fullName evidence="1">Uncharacterized protein</fullName>
    </submittedName>
</protein>
<reference evidence="1" key="1">
    <citation type="submission" date="2020-12" db="EMBL/GenBank/DDBJ databases">
        <title>Desulfobium dissulfuricans gen. nov., sp. nov., a novel mesophilic, sulfate-reducing bacterium isolated from a deep-sea hydrothermal vent.</title>
        <authorList>
            <person name="Hashimoto Y."/>
            <person name="Tame A."/>
            <person name="Sawayama S."/>
            <person name="Miyazaki J."/>
            <person name="Takai K."/>
            <person name="Nakagawa S."/>
        </authorList>
    </citation>
    <scope>NUCLEOTIDE SEQUENCE</scope>
    <source>
        <strain evidence="1">GF1</strain>
    </source>
</reference>
<sequence length="57" mass="6252">MTQKKETCEVCGKTTTTGLTKCKGCARMYCTKCQSPSTSQDFCRECVAMEGVVSKED</sequence>
<dbReference type="EMBL" id="AP024233">
    <property type="protein sequence ID" value="BCO09379.1"/>
    <property type="molecule type" value="Genomic_DNA"/>
</dbReference>
<dbReference type="SUPFAM" id="SSF57903">
    <property type="entry name" value="FYVE/PHD zinc finger"/>
    <property type="match status" value="1"/>
</dbReference>
<organism evidence="1 2">
    <name type="scientific">Desulfolithobacter dissulfuricans</name>
    <dbReference type="NCBI Taxonomy" id="2795293"/>
    <lineage>
        <taxon>Bacteria</taxon>
        <taxon>Pseudomonadati</taxon>
        <taxon>Thermodesulfobacteriota</taxon>
        <taxon>Desulfobulbia</taxon>
        <taxon>Desulfobulbales</taxon>
        <taxon>Desulfobulbaceae</taxon>
        <taxon>Desulfolithobacter</taxon>
    </lineage>
</organism>
<accession>A0A915XI35</accession>
<dbReference type="AlphaFoldDB" id="A0A915XI35"/>
<proteinExistence type="predicted"/>
<name>A0A915XI35_9BACT</name>
<dbReference type="RefSeq" id="WP_267926132.1">
    <property type="nucleotide sequence ID" value="NZ_AP024233.1"/>
</dbReference>